<protein>
    <submittedName>
        <fullName evidence="2">Uncharacterized protein</fullName>
    </submittedName>
</protein>
<evidence type="ECO:0000256" key="1">
    <source>
        <dbReference type="SAM" id="MobiDB-lite"/>
    </source>
</evidence>
<sequence length="112" mass="11902">TTSQNSTISSLSTTTTSSSIESPLITDDTKPMSFEAALQRFKRLSSSTRCSTTSVSASSLPKPQLITAHQDTSIAYERPWDTLQTSLISSLSSPSSATPNRNGGSLQKMPST</sequence>
<feature type="region of interest" description="Disordered" evidence="1">
    <location>
        <begin position="89"/>
        <end position="112"/>
    </location>
</feature>
<feature type="compositionally biased region" description="Low complexity" evidence="1">
    <location>
        <begin position="1"/>
        <end position="26"/>
    </location>
</feature>
<accession>A0A815XUT3</accession>
<gene>
    <name evidence="2" type="ORF">EDS130_LOCUS46636</name>
</gene>
<evidence type="ECO:0000313" key="3">
    <source>
        <dbReference type="Proteomes" id="UP000663852"/>
    </source>
</evidence>
<dbReference type="AlphaFoldDB" id="A0A815XUT3"/>
<feature type="compositionally biased region" description="Polar residues" evidence="1">
    <location>
        <begin position="97"/>
        <end position="112"/>
    </location>
</feature>
<comment type="caution">
    <text evidence="2">The sequence shown here is derived from an EMBL/GenBank/DDBJ whole genome shotgun (WGS) entry which is preliminary data.</text>
</comment>
<feature type="non-terminal residue" evidence="2">
    <location>
        <position position="1"/>
    </location>
</feature>
<reference evidence="2" key="1">
    <citation type="submission" date="2021-02" db="EMBL/GenBank/DDBJ databases">
        <authorList>
            <person name="Nowell W R."/>
        </authorList>
    </citation>
    <scope>NUCLEOTIDE SEQUENCE</scope>
</reference>
<dbReference type="EMBL" id="CAJNOJ010002922">
    <property type="protein sequence ID" value="CAF1562150.1"/>
    <property type="molecule type" value="Genomic_DNA"/>
</dbReference>
<feature type="region of interest" description="Disordered" evidence="1">
    <location>
        <begin position="1"/>
        <end position="29"/>
    </location>
</feature>
<feature type="non-terminal residue" evidence="2">
    <location>
        <position position="112"/>
    </location>
</feature>
<dbReference type="Proteomes" id="UP000663852">
    <property type="component" value="Unassembled WGS sequence"/>
</dbReference>
<evidence type="ECO:0000313" key="2">
    <source>
        <dbReference type="EMBL" id="CAF1562150.1"/>
    </source>
</evidence>
<name>A0A815XUT3_ADIRI</name>
<organism evidence="2 3">
    <name type="scientific">Adineta ricciae</name>
    <name type="common">Rotifer</name>
    <dbReference type="NCBI Taxonomy" id="249248"/>
    <lineage>
        <taxon>Eukaryota</taxon>
        <taxon>Metazoa</taxon>
        <taxon>Spiralia</taxon>
        <taxon>Gnathifera</taxon>
        <taxon>Rotifera</taxon>
        <taxon>Eurotatoria</taxon>
        <taxon>Bdelloidea</taxon>
        <taxon>Adinetida</taxon>
        <taxon>Adinetidae</taxon>
        <taxon>Adineta</taxon>
    </lineage>
</organism>
<proteinExistence type="predicted"/>